<gene>
    <name evidence="2" type="ORF">CRG98_028302</name>
</gene>
<feature type="compositionally biased region" description="Basic and acidic residues" evidence="1">
    <location>
        <begin position="59"/>
        <end position="69"/>
    </location>
</feature>
<comment type="caution">
    <text evidence="2">The sequence shown here is derived from an EMBL/GenBank/DDBJ whole genome shotgun (WGS) entry which is preliminary data.</text>
</comment>
<feature type="non-terminal residue" evidence="2">
    <location>
        <position position="1"/>
    </location>
</feature>
<name>A0A2I0J5V1_PUNGR</name>
<proteinExistence type="predicted"/>
<dbReference type="Proteomes" id="UP000233551">
    <property type="component" value="Unassembled WGS sequence"/>
</dbReference>
<organism evidence="2 3">
    <name type="scientific">Punica granatum</name>
    <name type="common">Pomegranate</name>
    <dbReference type="NCBI Taxonomy" id="22663"/>
    <lineage>
        <taxon>Eukaryota</taxon>
        <taxon>Viridiplantae</taxon>
        <taxon>Streptophyta</taxon>
        <taxon>Embryophyta</taxon>
        <taxon>Tracheophyta</taxon>
        <taxon>Spermatophyta</taxon>
        <taxon>Magnoliopsida</taxon>
        <taxon>eudicotyledons</taxon>
        <taxon>Gunneridae</taxon>
        <taxon>Pentapetalae</taxon>
        <taxon>rosids</taxon>
        <taxon>malvids</taxon>
        <taxon>Myrtales</taxon>
        <taxon>Lythraceae</taxon>
        <taxon>Punica</taxon>
    </lineage>
</organism>
<dbReference type="AlphaFoldDB" id="A0A2I0J5V1"/>
<keyword evidence="3" id="KW-1185">Reference proteome</keyword>
<protein>
    <submittedName>
        <fullName evidence="2">Uncharacterized protein</fullName>
    </submittedName>
</protein>
<dbReference type="EMBL" id="PGOL01002017">
    <property type="protein sequence ID" value="PKI51310.1"/>
    <property type="molecule type" value="Genomic_DNA"/>
</dbReference>
<feature type="compositionally biased region" description="Basic and acidic residues" evidence="1">
    <location>
        <begin position="1"/>
        <end position="38"/>
    </location>
</feature>
<evidence type="ECO:0000313" key="2">
    <source>
        <dbReference type="EMBL" id="PKI51310.1"/>
    </source>
</evidence>
<accession>A0A2I0J5V1</accession>
<reference evidence="2 3" key="1">
    <citation type="submission" date="2017-11" db="EMBL/GenBank/DDBJ databases">
        <title>De-novo sequencing of pomegranate (Punica granatum L.) genome.</title>
        <authorList>
            <person name="Akparov Z."/>
            <person name="Amiraslanov A."/>
            <person name="Hajiyeva S."/>
            <person name="Abbasov M."/>
            <person name="Kaur K."/>
            <person name="Hamwieh A."/>
            <person name="Solovyev V."/>
            <person name="Salamov A."/>
            <person name="Braich B."/>
            <person name="Kosarev P."/>
            <person name="Mahmoud A."/>
            <person name="Hajiyev E."/>
            <person name="Babayeva S."/>
            <person name="Izzatullayeva V."/>
            <person name="Mammadov A."/>
            <person name="Mammadov A."/>
            <person name="Sharifova S."/>
            <person name="Ojaghi J."/>
            <person name="Eynullazada K."/>
            <person name="Bayramov B."/>
            <person name="Abdulazimova A."/>
            <person name="Shahmuradov I."/>
        </authorList>
    </citation>
    <scope>NUCLEOTIDE SEQUENCE [LARGE SCALE GENOMIC DNA]</scope>
    <source>
        <strain evidence="3">cv. AG2017</strain>
        <tissue evidence="2">Leaf</tissue>
    </source>
</reference>
<evidence type="ECO:0000313" key="3">
    <source>
        <dbReference type="Proteomes" id="UP000233551"/>
    </source>
</evidence>
<evidence type="ECO:0000256" key="1">
    <source>
        <dbReference type="SAM" id="MobiDB-lite"/>
    </source>
</evidence>
<sequence length="84" mass="9457">GCPTLDSRRCRGSDEMQRVEEVRKCRESEEGRGTEEVQRVLGSDEEAQRTSKDPNSIETKCRGADKPERVQQGGSKKFRGSNEV</sequence>
<feature type="region of interest" description="Disordered" evidence="1">
    <location>
        <begin position="1"/>
        <end position="84"/>
    </location>
</feature>